<dbReference type="InterPro" id="IPR023267">
    <property type="entry name" value="RCMT"/>
</dbReference>
<comment type="subcellular location">
    <subcellularLocation>
        <location evidence="1">Mitochondrion</location>
    </subcellularLocation>
</comment>
<evidence type="ECO:0000256" key="1">
    <source>
        <dbReference type="ARBA" id="ARBA00004173"/>
    </source>
</evidence>
<keyword evidence="4 11" id="KW-0808">Transferase</keyword>
<reference evidence="13" key="2">
    <citation type="submission" date="2013-10" db="EMBL/GenBank/DDBJ databases">
        <authorList>
            <person name="Aslett M."/>
        </authorList>
    </citation>
    <scope>NUCLEOTIDE SEQUENCE [LARGE SCALE GENOMIC DNA]</scope>
    <source>
        <strain evidence="13">Houghton</strain>
    </source>
</reference>
<proteinExistence type="inferred from homology"/>
<evidence type="ECO:0000256" key="11">
    <source>
        <dbReference type="PROSITE-ProRule" id="PRU01023"/>
    </source>
</evidence>
<dbReference type="GO" id="GO:0005762">
    <property type="term" value="C:mitochondrial large ribosomal subunit"/>
    <property type="evidence" value="ECO:0007669"/>
    <property type="project" value="TreeGrafter"/>
</dbReference>
<dbReference type="EMBL" id="HG710352">
    <property type="protein sequence ID" value="CDJ46310.1"/>
    <property type="molecule type" value="Genomic_DNA"/>
</dbReference>
<evidence type="ECO:0000256" key="5">
    <source>
        <dbReference type="ARBA" id="ARBA00022691"/>
    </source>
</evidence>
<feature type="domain" description="SAM-dependent MTase RsmB/NOP-type" evidence="12">
    <location>
        <begin position="58"/>
        <end position="320"/>
    </location>
</feature>
<dbReference type="GO" id="GO:0003723">
    <property type="term" value="F:RNA binding"/>
    <property type="evidence" value="ECO:0007669"/>
    <property type="project" value="UniProtKB-UniRule"/>
</dbReference>
<keyword evidence="2" id="KW-0698">rRNA processing</keyword>
<dbReference type="Gene3D" id="3.40.50.150">
    <property type="entry name" value="Vaccinia Virus protein VP39"/>
    <property type="match status" value="1"/>
</dbReference>
<evidence type="ECO:0000256" key="10">
    <source>
        <dbReference type="ARBA" id="ARBA00049302"/>
    </source>
</evidence>
<dbReference type="GO" id="GO:0031167">
    <property type="term" value="P:rRNA methylation"/>
    <property type="evidence" value="ECO:0007669"/>
    <property type="project" value="TreeGrafter"/>
</dbReference>
<evidence type="ECO:0000259" key="12">
    <source>
        <dbReference type="PROSITE" id="PS51686"/>
    </source>
</evidence>
<dbReference type="InterPro" id="IPR001678">
    <property type="entry name" value="MeTrfase_RsmB-F_NOP2_dom"/>
</dbReference>
<evidence type="ECO:0000256" key="9">
    <source>
        <dbReference type="ARBA" id="ARBA00042050"/>
    </source>
</evidence>
<name>U6LEU6_9EIME</name>
<dbReference type="GO" id="GO:0008173">
    <property type="term" value="F:RNA methyltransferase activity"/>
    <property type="evidence" value="ECO:0007669"/>
    <property type="project" value="InterPro"/>
</dbReference>
<evidence type="ECO:0000313" key="14">
    <source>
        <dbReference type="Proteomes" id="UP000030750"/>
    </source>
</evidence>
<evidence type="ECO:0000256" key="7">
    <source>
        <dbReference type="ARBA" id="ARBA00022946"/>
    </source>
</evidence>
<dbReference type="InterPro" id="IPR029063">
    <property type="entry name" value="SAM-dependent_MTases_sf"/>
</dbReference>
<feature type="active site" description="Nucleophile" evidence="11">
    <location>
        <position position="307"/>
    </location>
</feature>
<dbReference type="PANTHER" id="PTHR22808">
    <property type="entry name" value="NCL1 YEAST -RELATED NOL1/NOP2/FMU SUN DOMAIN-CONTAINING"/>
    <property type="match status" value="1"/>
</dbReference>
<evidence type="ECO:0000256" key="8">
    <source>
        <dbReference type="ARBA" id="ARBA00023128"/>
    </source>
</evidence>
<gene>
    <name evidence="13" type="ORF">EBH_0011670</name>
</gene>
<feature type="binding site" evidence="11">
    <location>
        <position position="253"/>
    </location>
    <ligand>
        <name>S-adenosyl-L-methionine</name>
        <dbReference type="ChEBI" id="CHEBI:59789"/>
    </ligand>
</feature>
<dbReference type="AlphaFoldDB" id="U6LEU6"/>
<dbReference type="PROSITE" id="PS51686">
    <property type="entry name" value="SAM_MT_RSMB_NOP"/>
    <property type="match status" value="1"/>
</dbReference>
<dbReference type="CDD" id="cd02440">
    <property type="entry name" value="AdoMet_MTases"/>
    <property type="match status" value="1"/>
</dbReference>
<comment type="catalytic activity">
    <reaction evidence="10">
        <text>a cytidine in rRNA + S-adenosyl-L-methionine = a 5-methylcytidine in rRNA + S-adenosyl-L-homocysteine + H(+)</text>
        <dbReference type="Rhea" id="RHEA:61484"/>
        <dbReference type="Rhea" id="RHEA-COMP:15836"/>
        <dbReference type="Rhea" id="RHEA-COMP:15837"/>
        <dbReference type="ChEBI" id="CHEBI:15378"/>
        <dbReference type="ChEBI" id="CHEBI:57856"/>
        <dbReference type="ChEBI" id="CHEBI:59789"/>
        <dbReference type="ChEBI" id="CHEBI:74483"/>
        <dbReference type="ChEBI" id="CHEBI:82748"/>
    </reaction>
</comment>
<dbReference type="InterPro" id="IPR049560">
    <property type="entry name" value="MeTrfase_RsmB-F_NOP2_cat"/>
</dbReference>
<keyword evidence="14" id="KW-1185">Reference proteome</keyword>
<dbReference type="VEuPathDB" id="ToxoDB:EBH_0011670"/>
<evidence type="ECO:0000256" key="2">
    <source>
        <dbReference type="ARBA" id="ARBA00022552"/>
    </source>
</evidence>
<evidence type="ECO:0000256" key="6">
    <source>
        <dbReference type="ARBA" id="ARBA00022884"/>
    </source>
</evidence>
<dbReference type="PRINTS" id="PR02008">
    <property type="entry name" value="RCMTFAMILY"/>
</dbReference>
<feature type="binding site" evidence="11">
    <location>
        <begin position="151"/>
        <end position="157"/>
    </location>
    <ligand>
        <name>S-adenosyl-L-methionine</name>
        <dbReference type="ChEBI" id="CHEBI:59789"/>
    </ligand>
</feature>
<feature type="binding site" evidence="11">
    <location>
        <position position="201"/>
    </location>
    <ligand>
        <name>S-adenosyl-L-methionine</name>
        <dbReference type="ChEBI" id="CHEBI:59789"/>
    </ligand>
</feature>
<sequence>MSIRGGASWNATYSKQYGDCRWKQLLNSLAQVPIQLAFVAPQISHSALRYLLRRPRFVPCLIPNCFSYEDPSAAASSNKDEAANGGAAAAFTAESNSQLPTNQHGNGSVEIVEDEHVAEEARTKTYFLDGASALAAFALGARPGDVVLDMCAAPGGKALIILSMLTQATVPPYIIGKPCMQSETNSDDSEDELEGMLVCNDISRDRLARLQSTLNKFLPPYATAGQRLQFSCADICKGGAFERFAPYDRILLDAPCSSDRHLLHKGGAAMANWSLGTPKAHAERQLKMLRIASKLLKKDGIILYSTCALSELENDGVSTV</sequence>
<accession>U6LEU6</accession>
<dbReference type="PANTHER" id="PTHR22808:SF3">
    <property type="entry name" value="5-METHYLCYTOSINE RRNA METHYLTRANSFERASE NSUN4"/>
    <property type="match status" value="1"/>
</dbReference>
<feature type="binding site" evidence="11">
    <location>
        <position position="234"/>
    </location>
    <ligand>
        <name>S-adenosyl-L-methionine</name>
        <dbReference type="ChEBI" id="CHEBI:59789"/>
    </ligand>
</feature>
<dbReference type="Pfam" id="PF01189">
    <property type="entry name" value="Methyltr_RsmB-F"/>
    <property type="match status" value="1"/>
</dbReference>
<keyword evidence="8" id="KW-0496">Mitochondrion</keyword>
<keyword evidence="7" id="KW-0809">Transit peptide</keyword>
<keyword evidence="3 11" id="KW-0489">Methyltransferase</keyword>
<comment type="similarity">
    <text evidence="11">Belongs to the class I-like SAM-binding methyltransferase superfamily. RsmB/NOP family.</text>
</comment>
<dbReference type="OrthoDB" id="427002at2759"/>
<evidence type="ECO:0000313" key="13">
    <source>
        <dbReference type="EMBL" id="CDJ46310.1"/>
    </source>
</evidence>
<protein>
    <recommendedName>
        <fullName evidence="9">NOL1/NOP2/Sun domain family member 4</fullName>
    </recommendedName>
</protein>
<reference evidence="13" key="1">
    <citation type="submission" date="2013-10" db="EMBL/GenBank/DDBJ databases">
        <title>Genomic analysis of the causative agents of coccidiosis in chickens.</title>
        <authorList>
            <person name="Reid A.J."/>
            <person name="Blake D."/>
            <person name="Billington K."/>
            <person name="Browne H."/>
            <person name="Dunn M."/>
            <person name="Hung S."/>
            <person name="Kawahara F."/>
            <person name="Miranda-Saavedra D."/>
            <person name="Mourier T."/>
            <person name="Nagra H."/>
            <person name="Otto T.D."/>
            <person name="Rawlings N."/>
            <person name="Sanchez A."/>
            <person name="Sanders M."/>
            <person name="Subramaniam C."/>
            <person name="Tay Y."/>
            <person name="Dear P."/>
            <person name="Doerig C."/>
            <person name="Gruber A."/>
            <person name="Parkinson J."/>
            <person name="Shirley M."/>
            <person name="Wan K.L."/>
            <person name="Berriman M."/>
            <person name="Tomley F."/>
            <person name="Pain A."/>
        </authorList>
    </citation>
    <scope>NUCLEOTIDE SEQUENCE [LARGE SCALE GENOMIC DNA]</scope>
    <source>
        <strain evidence="13">Houghton</strain>
    </source>
</reference>
<evidence type="ECO:0000256" key="4">
    <source>
        <dbReference type="ARBA" id="ARBA00022679"/>
    </source>
</evidence>
<organism evidence="13 14">
    <name type="scientific">Eimeria brunetti</name>
    <dbReference type="NCBI Taxonomy" id="51314"/>
    <lineage>
        <taxon>Eukaryota</taxon>
        <taxon>Sar</taxon>
        <taxon>Alveolata</taxon>
        <taxon>Apicomplexa</taxon>
        <taxon>Conoidasida</taxon>
        <taxon>Coccidia</taxon>
        <taxon>Eucoccidiorida</taxon>
        <taxon>Eimeriorina</taxon>
        <taxon>Eimeriidae</taxon>
        <taxon>Eimeria</taxon>
    </lineage>
</organism>
<keyword evidence="6 11" id="KW-0694">RNA-binding</keyword>
<dbReference type="Proteomes" id="UP000030750">
    <property type="component" value="Unassembled WGS sequence"/>
</dbReference>
<evidence type="ECO:0000256" key="3">
    <source>
        <dbReference type="ARBA" id="ARBA00022603"/>
    </source>
</evidence>
<dbReference type="SUPFAM" id="SSF53335">
    <property type="entry name" value="S-adenosyl-L-methionine-dependent methyltransferases"/>
    <property type="match status" value="1"/>
</dbReference>
<keyword evidence="5 11" id="KW-0949">S-adenosyl-L-methionine</keyword>